<accession>A0ABZ1U4Q1</accession>
<dbReference type="Proteomes" id="UP001432222">
    <property type="component" value="Chromosome"/>
</dbReference>
<evidence type="ECO:0000259" key="1">
    <source>
        <dbReference type="Pfam" id="PF12697"/>
    </source>
</evidence>
<keyword evidence="2" id="KW-0378">Hydrolase</keyword>
<dbReference type="InterPro" id="IPR029058">
    <property type="entry name" value="AB_hydrolase_fold"/>
</dbReference>
<gene>
    <name evidence="2" type="ORF">OHA16_24365</name>
</gene>
<dbReference type="InterPro" id="IPR000073">
    <property type="entry name" value="AB_hydrolase_1"/>
</dbReference>
<evidence type="ECO:0000313" key="2">
    <source>
        <dbReference type="EMBL" id="WUQ85824.1"/>
    </source>
</evidence>
<feature type="domain" description="AB hydrolase-1" evidence="1">
    <location>
        <begin position="5"/>
        <end position="217"/>
    </location>
</feature>
<dbReference type="EMBL" id="CP108110">
    <property type="protein sequence ID" value="WUQ85824.1"/>
    <property type="molecule type" value="Genomic_DNA"/>
</dbReference>
<dbReference type="SUPFAM" id="SSF53474">
    <property type="entry name" value="alpha/beta-Hydrolases"/>
    <property type="match status" value="1"/>
</dbReference>
<dbReference type="InterPro" id="IPR052897">
    <property type="entry name" value="Sec-Metab_Biosynth_Hydrolase"/>
</dbReference>
<evidence type="ECO:0000313" key="3">
    <source>
        <dbReference type="Proteomes" id="UP001432222"/>
    </source>
</evidence>
<dbReference type="Gene3D" id="3.40.50.1820">
    <property type="entry name" value="alpha/beta hydrolase"/>
    <property type="match status" value="1"/>
</dbReference>
<dbReference type="RefSeq" id="WP_328956509.1">
    <property type="nucleotide sequence ID" value="NZ_CP108110.1"/>
</dbReference>
<keyword evidence="3" id="KW-1185">Reference proteome</keyword>
<dbReference type="PANTHER" id="PTHR37017:SF11">
    <property type="entry name" value="ESTERASE_LIPASE_THIOESTERASE DOMAIN-CONTAINING PROTEIN"/>
    <property type="match status" value="1"/>
</dbReference>
<protein>
    <submittedName>
        <fullName evidence="2">Alpha/beta hydrolase</fullName>
    </submittedName>
</protein>
<reference evidence="2" key="1">
    <citation type="submission" date="2022-10" db="EMBL/GenBank/DDBJ databases">
        <title>The complete genomes of actinobacterial strains from the NBC collection.</title>
        <authorList>
            <person name="Joergensen T.S."/>
            <person name="Alvarez Arevalo M."/>
            <person name="Sterndorff E.B."/>
            <person name="Faurdal D."/>
            <person name="Vuksanovic O."/>
            <person name="Mourched A.-S."/>
            <person name="Charusanti P."/>
            <person name="Shaw S."/>
            <person name="Blin K."/>
            <person name="Weber T."/>
        </authorList>
    </citation>
    <scope>NUCLEOTIDE SEQUENCE</scope>
    <source>
        <strain evidence="2">NBC_00222</strain>
    </source>
</reference>
<sequence>MATFVLIPGALHGGWWYRPLTEGLRAAGHEVYPVTLTGVSERGHLNTLAVDLETHIQDVLGLLEAEQVTDAVLVSHSYGGMVASGVADRAPERIAGLVYADAFVPRDGESAYDIVNDVWKQRYLAGAAAGGGRTLVGLHPALDPRATVHPLATLLQPIRLTGAVDALDVPRVYLHAERFEDTPLLDTVARLRTDPAWTVHTLPVGHDLVREAPEELLKLALAAAG</sequence>
<organism evidence="2 3">
    <name type="scientific">Kitasatospora purpeofusca</name>
    <dbReference type="NCBI Taxonomy" id="67352"/>
    <lineage>
        <taxon>Bacteria</taxon>
        <taxon>Bacillati</taxon>
        <taxon>Actinomycetota</taxon>
        <taxon>Actinomycetes</taxon>
        <taxon>Kitasatosporales</taxon>
        <taxon>Streptomycetaceae</taxon>
        <taxon>Kitasatospora</taxon>
    </lineage>
</organism>
<name>A0ABZ1U4Q1_9ACTN</name>
<dbReference type="Pfam" id="PF12697">
    <property type="entry name" value="Abhydrolase_6"/>
    <property type="match status" value="1"/>
</dbReference>
<dbReference type="PANTHER" id="PTHR37017">
    <property type="entry name" value="AB HYDROLASE-1 DOMAIN-CONTAINING PROTEIN-RELATED"/>
    <property type="match status" value="1"/>
</dbReference>
<proteinExistence type="predicted"/>
<dbReference type="GO" id="GO:0016787">
    <property type="term" value="F:hydrolase activity"/>
    <property type="evidence" value="ECO:0007669"/>
    <property type="project" value="UniProtKB-KW"/>
</dbReference>